<sequence>MRKEILLFLLSIFLSSSSLLSTEVLLKNGDAFLAEEVLETQNDISFSWKDQKYRIPKSEIQRIDPRKKGLDSSYKYAEFVLSDGTILRGILVEKKGSKLVLKTELGFAELDKSKIVSEPSEDLQTSPTLPDKYLDATQINRNWRMGLSGFGLASLGAWSKAFPLVYGGGFYLERNAKTSGWFYGFSSEYSSGPGNTGRLSLWSQNAYIGSTYGHSSPYWLLGAGASSITRSQGEDRTSALTPDLLLEFGWSWDISQRHQIRIGLRSQCHIQTEASLCNSGVRFSWGFYI</sequence>
<comment type="caution">
    <text evidence="1">The sequence shown here is derived from an EMBL/GenBank/DDBJ whole genome shotgun (WGS) entry which is preliminary data.</text>
</comment>
<dbReference type="EMBL" id="RQER01000007">
    <property type="protein sequence ID" value="TGK00145.1"/>
    <property type="molecule type" value="Genomic_DNA"/>
</dbReference>
<evidence type="ECO:0000313" key="4">
    <source>
        <dbReference type="Proteomes" id="UP000297946"/>
    </source>
</evidence>
<protein>
    <recommendedName>
        <fullName evidence="5">30S ribosomal protein S1</fullName>
    </recommendedName>
</protein>
<evidence type="ECO:0000313" key="2">
    <source>
        <dbReference type="EMBL" id="TGL42780.1"/>
    </source>
</evidence>
<name>A0A5F1ZYG3_9LEPT</name>
<dbReference type="OrthoDB" id="339289at2"/>
<keyword evidence="3" id="KW-1185">Reference proteome</keyword>
<dbReference type="Proteomes" id="UP000297946">
    <property type="component" value="Unassembled WGS sequence"/>
</dbReference>
<dbReference type="AlphaFoldDB" id="A0A5F1ZYG3"/>
<reference evidence="1 4" key="2">
    <citation type="journal article" date="2019" name="PLoS Negl. Trop. Dis.">
        <title>Revisiting the worldwide diversity of Leptospira species in the environment.</title>
        <authorList>
            <person name="Vincent A.T."/>
            <person name="Schiettekatte O."/>
            <person name="Bourhy P."/>
            <person name="Veyrier F.J."/>
            <person name="Picardeau M."/>
        </authorList>
    </citation>
    <scope>NUCLEOTIDE SEQUENCE [LARGE SCALE GENOMIC DNA]</scope>
    <source>
        <strain evidence="2">201702690</strain>
        <strain evidence="1 4">SSW18</strain>
    </source>
</reference>
<organism evidence="1 4">
    <name type="scientific">Leptospira langatensis</name>
    <dbReference type="NCBI Taxonomy" id="2484983"/>
    <lineage>
        <taxon>Bacteria</taxon>
        <taxon>Pseudomonadati</taxon>
        <taxon>Spirochaetota</taxon>
        <taxon>Spirochaetia</taxon>
        <taxon>Leptospirales</taxon>
        <taxon>Leptospiraceae</taxon>
        <taxon>Leptospira</taxon>
    </lineage>
</organism>
<dbReference type="EMBL" id="RQGC01000002">
    <property type="protein sequence ID" value="TGL42780.1"/>
    <property type="molecule type" value="Genomic_DNA"/>
</dbReference>
<gene>
    <name evidence="1" type="ORF">EHO57_12710</name>
    <name evidence="2" type="ORF">EHQ53_04850</name>
</gene>
<proteinExistence type="predicted"/>
<evidence type="ECO:0000313" key="3">
    <source>
        <dbReference type="Proteomes" id="UP000297273"/>
    </source>
</evidence>
<dbReference type="NCBIfam" id="NF047432">
    <property type="entry name" value="LA_3334_fam"/>
    <property type="match status" value="1"/>
</dbReference>
<dbReference type="Proteomes" id="UP000297273">
    <property type="component" value="Unassembled WGS sequence"/>
</dbReference>
<dbReference type="RefSeq" id="WP_135643668.1">
    <property type="nucleotide sequence ID" value="NZ_RQER01000007.1"/>
</dbReference>
<reference evidence="2" key="1">
    <citation type="submission" date="2018-10" db="EMBL/GenBank/DDBJ databases">
        <authorList>
            <person name="Vincent A.T."/>
            <person name="Schiettekatte O."/>
            <person name="Bourhy P."/>
            <person name="Veyrier F.J."/>
            <person name="Picardeau M."/>
        </authorList>
    </citation>
    <scope>NUCLEOTIDE SEQUENCE</scope>
    <source>
        <strain evidence="2">201702690</strain>
    </source>
</reference>
<evidence type="ECO:0008006" key="5">
    <source>
        <dbReference type="Google" id="ProtNLM"/>
    </source>
</evidence>
<evidence type="ECO:0000313" key="1">
    <source>
        <dbReference type="EMBL" id="TGK00145.1"/>
    </source>
</evidence>
<accession>A0A5F1ZYG3</accession>
<dbReference type="NCBIfam" id="NF047433">
    <property type="entry name" value="Lepto_7_Nterm"/>
    <property type="match status" value="1"/>
</dbReference>